<gene>
    <name evidence="3" type="ORF">HPULCUR_010113</name>
</gene>
<protein>
    <recommendedName>
        <fullName evidence="2">HPP transmembrane region domain-containing protein</fullName>
    </recommendedName>
</protein>
<feature type="transmembrane region" description="Helical" evidence="1">
    <location>
        <begin position="25"/>
        <end position="44"/>
    </location>
</feature>
<dbReference type="PANTHER" id="PTHR33741:SF5">
    <property type="entry name" value="TRANSMEMBRANE PROTEIN DDB_G0269096-RELATED"/>
    <property type="match status" value="1"/>
</dbReference>
<comment type="caution">
    <text evidence="3">The sequence shown here is derived from an EMBL/GenBank/DDBJ whole genome shotgun (WGS) entry which is preliminary data.</text>
</comment>
<feature type="domain" description="HPP transmembrane region" evidence="2">
    <location>
        <begin position="20"/>
        <end position="189"/>
    </location>
</feature>
<dbReference type="Pfam" id="PF04982">
    <property type="entry name" value="TM_HPP"/>
    <property type="match status" value="1"/>
</dbReference>
<evidence type="ECO:0000259" key="2">
    <source>
        <dbReference type="Pfam" id="PF04982"/>
    </source>
</evidence>
<accession>A0ABP9YCB9</accession>
<feature type="transmembrane region" description="Helical" evidence="1">
    <location>
        <begin position="85"/>
        <end position="104"/>
    </location>
</feature>
<dbReference type="InterPro" id="IPR007065">
    <property type="entry name" value="HPP"/>
</dbReference>
<keyword evidence="4" id="KW-1185">Reference proteome</keyword>
<dbReference type="InterPro" id="IPR058581">
    <property type="entry name" value="TM_HPP"/>
</dbReference>
<reference evidence="3 4" key="1">
    <citation type="submission" date="2024-04" db="EMBL/GenBank/DDBJ databases">
        <title>genome sequences of Mucor flavus KT1a and Helicostylum pulchrum KT1b strains isolation_sourced from the surface of a dry-aged beef.</title>
        <authorList>
            <person name="Toyotome T."/>
            <person name="Hosono M."/>
            <person name="Torimaru M."/>
            <person name="Fukuda K."/>
            <person name="Mikami N."/>
        </authorList>
    </citation>
    <scope>NUCLEOTIDE SEQUENCE [LARGE SCALE GENOMIC DNA]</scope>
    <source>
        <strain evidence="3 4">KT1b</strain>
    </source>
</reference>
<keyword evidence="1" id="KW-0472">Membrane</keyword>
<dbReference type="PANTHER" id="PTHR33741">
    <property type="entry name" value="TRANSMEMBRANE PROTEIN DDB_G0269096-RELATED"/>
    <property type="match status" value="1"/>
</dbReference>
<feature type="transmembrane region" description="Helical" evidence="1">
    <location>
        <begin position="116"/>
        <end position="133"/>
    </location>
</feature>
<name>A0ABP9YCB9_9FUNG</name>
<keyword evidence="1" id="KW-1133">Transmembrane helix</keyword>
<keyword evidence="1" id="KW-0812">Transmembrane</keyword>
<sequence length="306" mass="33718">MIYYTCLHSYRTPNHNKKPIPQWRVYVWSFLAAWIGIALLEIIFTYSESFQNHDTPMIIASFGATAVLAYGVIESPLAQPRNVIGGHTIGSVVGVIIAQLFLNIQHNWVSESQKMAVTWVGGATAMALALNLMQLTKTVHPPAGASALIAVVTPNIVEMAWFYIAVVIVSAIVQVTVACLLNNVERRYPQYWWTPHAPIKIDPLTVHTLMPSSDEKVPEDVVSDNLTQAEEGRLQNRSMSSQVSTCTSVGVVEHALLVLRKHVEESDTPFVLISPGLPIVATHGLFSPSEYETLELLLQKLNAKAP</sequence>
<dbReference type="EMBL" id="BAABUJ010000036">
    <property type="protein sequence ID" value="GAA5804611.1"/>
    <property type="molecule type" value="Genomic_DNA"/>
</dbReference>
<organism evidence="3 4">
    <name type="scientific">Helicostylum pulchrum</name>
    <dbReference type="NCBI Taxonomy" id="562976"/>
    <lineage>
        <taxon>Eukaryota</taxon>
        <taxon>Fungi</taxon>
        <taxon>Fungi incertae sedis</taxon>
        <taxon>Mucoromycota</taxon>
        <taxon>Mucoromycotina</taxon>
        <taxon>Mucoromycetes</taxon>
        <taxon>Mucorales</taxon>
        <taxon>Mucorineae</taxon>
        <taxon>Mucoraceae</taxon>
        <taxon>Helicostylum</taxon>
    </lineage>
</organism>
<proteinExistence type="predicted"/>
<evidence type="ECO:0000256" key="1">
    <source>
        <dbReference type="SAM" id="Phobius"/>
    </source>
</evidence>
<evidence type="ECO:0000313" key="4">
    <source>
        <dbReference type="Proteomes" id="UP001476247"/>
    </source>
</evidence>
<evidence type="ECO:0000313" key="3">
    <source>
        <dbReference type="EMBL" id="GAA5804611.1"/>
    </source>
</evidence>
<feature type="transmembrane region" description="Helical" evidence="1">
    <location>
        <begin position="56"/>
        <end position="73"/>
    </location>
</feature>
<dbReference type="Proteomes" id="UP001476247">
    <property type="component" value="Unassembled WGS sequence"/>
</dbReference>
<feature type="transmembrane region" description="Helical" evidence="1">
    <location>
        <begin position="160"/>
        <end position="181"/>
    </location>
</feature>